<dbReference type="RefSeq" id="WP_285673358.1">
    <property type="nucleotide sequence ID" value="NZ_BSYI01000034.1"/>
</dbReference>
<dbReference type="Proteomes" id="UP001239909">
    <property type="component" value="Unassembled WGS sequence"/>
</dbReference>
<accession>A0ABQ6LMA2</accession>
<evidence type="ECO:0000313" key="1">
    <source>
        <dbReference type="EMBL" id="GMG84330.1"/>
    </source>
</evidence>
<dbReference type="EMBL" id="BSYI01000034">
    <property type="protein sequence ID" value="GMG84330.1"/>
    <property type="molecule type" value="Genomic_DNA"/>
</dbReference>
<sequence>MATTPANDPTAPVLKAVEIYQKRIFEIWKVVFKKIDSKFKSATKFFDNVVNKGEEIASKVGKAVVEKIIGYRDTVFGALERVPQIVKSALRLGNKIINLIRSAADPNKIINVMKRLFMRYVKMLREIFAMVKQFFEALNPLGTALAVVNALKSVLRLIVSWVGEVTNANNAVKKAKTLLKKVVKAMKLEIKEAILLRKKVLRLRPA</sequence>
<name>A0ABQ6LMA2_9RHOB</name>
<organism evidence="1 2">
    <name type="scientific">Paralimibaculum aggregatum</name>
    <dbReference type="NCBI Taxonomy" id="3036245"/>
    <lineage>
        <taxon>Bacteria</taxon>
        <taxon>Pseudomonadati</taxon>
        <taxon>Pseudomonadota</taxon>
        <taxon>Alphaproteobacteria</taxon>
        <taxon>Rhodobacterales</taxon>
        <taxon>Paracoccaceae</taxon>
        <taxon>Paralimibaculum</taxon>
    </lineage>
</organism>
<comment type="caution">
    <text evidence="1">The sequence shown here is derived from an EMBL/GenBank/DDBJ whole genome shotgun (WGS) entry which is preliminary data.</text>
</comment>
<reference evidence="1 2" key="1">
    <citation type="submission" date="2023-04" db="EMBL/GenBank/DDBJ databases">
        <title>Marinoamorphus aggregata gen. nov., sp. Nov., isolate from tissue of brittle star Ophioplocus japonicus.</title>
        <authorList>
            <person name="Kawano K."/>
            <person name="Sawayama S."/>
            <person name="Nakagawa S."/>
        </authorList>
    </citation>
    <scope>NUCLEOTIDE SEQUENCE [LARGE SCALE GENOMIC DNA]</scope>
    <source>
        <strain evidence="1 2">NKW23</strain>
    </source>
</reference>
<proteinExistence type="predicted"/>
<gene>
    <name evidence="1" type="ORF">LNKW23_35450</name>
</gene>
<evidence type="ECO:0000313" key="2">
    <source>
        <dbReference type="Proteomes" id="UP001239909"/>
    </source>
</evidence>
<protein>
    <submittedName>
        <fullName evidence="1">Uncharacterized protein</fullName>
    </submittedName>
</protein>
<keyword evidence="2" id="KW-1185">Reference proteome</keyword>